<gene>
    <name evidence="10" type="primary">putative Protein tilB</name>
    <name evidence="10" type="ORF">CLUMA_CG007548</name>
</gene>
<evidence type="ECO:0000259" key="9">
    <source>
        <dbReference type="Pfam" id="PF23602"/>
    </source>
</evidence>
<keyword evidence="5" id="KW-0677">Repeat</keyword>
<keyword evidence="6" id="KW-0969">Cilium</keyword>
<dbReference type="PROSITE" id="PS51450">
    <property type="entry name" value="LRR"/>
    <property type="match status" value="3"/>
</dbReference>
<dbReference type="FunFam" id="3.80.10.10:FF:000052">
    <property type="entry name" value="Leucine rich repeat containing 6"/>
    <property type="match status" value="1"/>
</dbReference>
<keyword evidence="11" id="KW-1185">Reference proteome</keyword>
<protein>
    <submittedName>
        <fullName evidence="10">CLUMA_CG007548, isoform A</fullName>
    </submittedName>
</protein>
<evidence type="ECO:0000256" key="3">
    <source>
        <dbReference type="ARBA" id="ARBA00022490"/>
    </source>
</evidence>
<proteinExistence type="inferred from homology"/>
<dbReference type="SUPFAM" id="SSF52058">
    <property type="entry name" value="L domain-like"/>
    <property type="match status" value="1"/>
</dbReference>
<dbReference type="Gene3D" id="3.80.10.10">
    <property type="entry name" value="Ribonuclease Inhibitor"/>
    <property type="match status" value="1"/>
</dbReference>
<feature type="domain" description="Dynein axonemal assembly factor 11-like CS" evidence="9">
    <location>
        <begin position="221"/>
        <end position="339"/>
    </location>
</feature>
<dbReference type="GO" id="GO:0005929">
    <property type="term" value="C:cilium"/>
    <property type="evidence" value="ECO:0007669"/>
    <property type="project" value="UniProtKB-SubCell"/>
</dbReference>
<evidence type="ECO:0000256" key="4">
    <source>
        <dbReference type="ARBA" id="ARBA00022614"/>
    </source>
</evidence>
<evidence type="ECO:0000256" key="5">
    <source>
        <dbReference type="ARBA" id="ARBA00022737"/>
    </source>
</evidence>
<dbReference type="Proteomes" id="UP000183832">
    <property type="component" value="Unassembled WGS sequence"/>
</dbReference>
<dbReference type="Pfam" id="PF23602">
    <property type="entry name" value="CS_DNAAF11_C"/>
    <property type="match status" value="1"/>
</dbReference>
<evidence type="ECO:0000313" key="11">
    <source>
        <dbReference type="Proteomes" id="UP000183832"/>
    </source>
</evidence>
<sequence length="385" mass="45023">MVKITEQLIRKKSEHNELLIFSLEEISLHQENIESIDCIQDFCRELRILLLQSNLISKIENLNKLKKLEYLNLAINNIEKIENLVGCESLQKLDLTLNFIGDLTSVESLQKNIHLRDLYLTGNPCTDYPSYRDYVIVALPQLTSLDGREITRTERFKAQKSFEMNRRDVIQLQAKYQISRDEQKLRVENEIQTMANADLDDEEKLKEFWNMKSENCPEIRREIAEKSRRKSRDNQVNLVEKNNEKFTPKLFAKCGRPYCLNFPKLDFSFHDETDRYELDLHVYKFLDTSLIVVDVQPNYVRVTVKGKFFQMALKDEVRIDEATSKRSQTTGHLLIVTPKLNVNNYVSVSTLSEKSKKQSTLKESVNIRDIIPDTLQDDSEIPPLI</sequence>
<dbReference type="GO" id="GO:0005737">
    <property type="term" value="C:cytoplasm"/>
    <property type="evidence" value="ECO:0007669"/>
    <property type="project" value="UniProtKB-SubCell"/>
</dbReference>
<dbReference type="GO" id="GO:0036158">
    <property type="term" value="P:outer dynein arm assembly"/>
    <property type="evidence" value="ECO:0007669"/>
    <property type="project" value="TreeGrafter"/>
</dbReference>
<dbReference type="PANTHER" id="PTHR18849:SF0">
    <property type="entry name" value="CILIA- AND FLAGELLA-ASSOCIATED PROTEIN 410-RELATED"/>
    <property type="match status" value="1"/>
</dbReference>
<evidence type="ECO:0000256" key="2">
    <source>
        <dbReference type="ARBA" id="ARBA00004496"/>
    </source>
</evidence>
<dbReference type="AlphaFoldDB" id="A0A1J1I100"/>
<evidence type="ECO:0000256" key="1">
    <source>
        <dbReference type="ARBA" id="ARBA00004138"/>
    </source>
</evidence>
<dbReference type="PANTHER" id="PTHR18849">
    <property type="entry name" value="LEUCINE RICH REPEAT PROTEIN"/>
    <property type="match status" value="1"/>
</dbReference>
<evidence type="ECO:0000256" key="7">
    <source>
        <dbReference type="ARBA" id="ARBA00023273"/>
    </source>
</evidence>
<dbReference type="SMART" id="SM00365">
    <property type="entry name" value="LRR_SD22"/>
    <property type="match status" value="3"/>
</dbReference>
<dbReference type="EMBL" id="CVRI01000038">
    <property type="protein sequence ID" value="CRK94023.1"/>
    <property type="molecule type" value="Genomic_DNA"/>
</dbReference>
<evidence type="ECO:0000313" key="10">
    <source>
        <dbReference type="EMBL" id="CRK94023.1"/>
    </source>
</evidence>
<name>A0A1J1I100_9DIPT</name>
<keyword evidence="3" id="KW-0963">Cytoplasm</keyword>
<keyword evidence="4" id="KW-0433">Leucine-rich repeat</keyword>
<dbReference type="InterPro" id="IPR001611">
    <property type="entry name" value="Leu-rich_rpt"/>
</dbReference>
<dbReference type="InterPro" id="IPR032675">
    <property type="entry name" value="LRR_dom_sf"/>
</dbReference>
<evidence type="ECO:0000256" key="8">
    <source>
        <dbReference type="ARBA" id="ARBA00049982"/>
    </source>
</evidence>
<evidence type="ECO:0000256" key="6">
    <source>
        <dbReference type="ARBA" id="ARBA00023069"/>
    </source>
</evidence>
<comment type="subcellular location">
    <subcellularLocation>
        <location evidence="1">Cell projection</location>
        <location evidence="1">Cilium</location>
    </subcellularLocation>
    <subcellularLocation>
        <location evidence="2">Cytoplasm</location>
    </subcellularLocation>
</comment>
<accession>A0A1J1I100</accession>
<organism evidence="10 11">
    <name type="scientific">Clunio marinus</name>
    <dbReference type="NCBI Taxonomy" id="568069"/>
    <lineage>
        <taxon>Eukaryota</taxon>
        <taxon>Metazoa</taxon>
        <taxon>Ecdysozoa</taxon>
        <taxon>Arthropoda</taxon>
        <taxon>Hexapoda</taxon>
        <taxon>Insecta</taxon>
        <taxon>Pterygota</taxon>
        <taxon>Neoptera</taxon>
        <taxon>Endopterygota</taxon>
        <taxon>Diptera</taxon>
        <taxon>Nematocera</taxon>
        <taxon>Chironomoidea</taxon>
        <taxon>Chironomidae</taxon>
        <taxon>Clunio</taxon>
    </lineage>
</organism>
<comment type="similarity">
    <text evidence="8">Belongs to the tilB family.</text>
</comment>
<keyword evidence="7" id="KW-0966">Cell projection</keyword>
<dbReference type="InterPro" id="IPR056496">
    <property type="entry name" value="CS_DNAAF11_C"/>
</dbReference>
<reference evidence="10 11" key="1">
    <citation type="submission" date="2015-04" db="EMBL/GenBank/DDBJ databases">
        <authorList>
            <person name="Syromyatnikov M.Y."/>
            <person name="Popov V.N."/>
        </authorList>
    </citation>
    <scope>NUCLEOTIDE SEQUENCE [LARGE SCALE GENOMIC DNA]</scope>
</reference>
<dbReference type="STRING" id="568069.A0A1J1I100"/>
<dbReference type="OrthoDB" id="10250990at2759"/>
<dbReference type="Pfam" id="PF14580">
    <property type="entry name" value="LRR_9"/>
    <property type="match status" value="1"/>
</dbReference>